<accession>A0ABX3CLW6</accession>
<evidence type="ECO:0000313" key="4">
    <source>
        <dbReference type="Proteomes" id="UP000180194"/>
    </source>
</evidence>
<dbReference type="InterPro" id="IPR027417">
    <property type="entry name" value="P-loop_NTPase"/>
</dbReference>
<dbReference type="Gene3D" id="3.40.50.300">
    <property type="entry name" value="P-loop containing nucleotide triphosphate hydrolases"/>
    <property type="match status" value="1"/>
</dbReference>
<keyword evidence="4" id="KW-1185">Reference proteome</keyword>
<dbReference type="SMART" id="SM00382">
    <property type="entry name" value="AAA"/>
    <property type="match status" value="1"/>
</dbReference>
<gene>
    <name evidence="3" type="ORF">BBV17_26570</name>
</gene>
<feature type="domain" description="AAA+ ATPase" evidence="2">
    <location>
        <begin position="48"/>
        <end position="224"/>
    </location>
</feature>
<dbReference type="SUPFAM" id="SSF52540">
    <property type="entry name" value="P-loop containing nucleoside triphosphate hydrolases"/>
    <property type="match status" value="1"/>
</dbReference>
<comment type="caution">
    <text evidence="3">The sequence shown here is derived from an EMBL/GenBank/DDBJ whole genome shotgun (WGS) entry which is preliminary data.</text>
</comment>
<dbReference type="Pfam" id="PF13401">
    <property type="entry name" value="AAA_22"/>
    <property type="match status" value="1"/>
</dbReference>
<dbReference type="RefSeq" id="WP_071159289.1">
    <property type="nucleotide sequence ID" value="NZ_MBRJ01000048.1"/>
</dbReference>
<evidence type="ECO:0000259" key="2">
    <source>
        <dbReference type="SMART" id="SM00382"/>
    </source>
</evidence>
<dbReference type="EMBL" id="MBRJ01000048">
    <property type="protein sequence ID" value="OHX42885.1"/>
    <property type="molecule type" value="Genomic_DNA"/>
</dbReference>
<proteinExistence type="predicted"/>
<feature type="compositionally biased region" description="Basic and acidic residues" evidence="1">
    <location>
        <begin position="360"/>
        <end position="370"/>
    </location>
</feature>
<reference evidence="3 4" key="1">
    <citation type="submission" date="2016-07" db="EMBL/GenBank/DDBJ databases">
        <title>Bacillus oceanisediminis whole genome.</title>
        <authorList>
            <person name="Pal Y."/>
            <person name="Verma A."/>
            <person name="Mual P."/>
            <person name="Srinivasan K."/>
        </authorList>
    </citation>
    <scope>NUCLEOTIDE SEQUENCE [LARGE SCALE GENOMIC DNA]</scope>
    <source>
        <strain evidence="3 4">Bhandara28</strain>
    </source>
</reference>
<feature type="region of interest" description="Disordered" evidence="1">
    <location>
        <begin position="350"/>
        <end position="380"/>
    </location>
</feature>
<evidence type="ECO:0000256" key="1">
    <source>
        <dbReference type="SAM" id="MobiDB-lite"/>
    </source>
</evidence>
<name>A0ABX3CLW6_9BACI</name>
<organism evidence="3 4">
    <name type="scientific">Cytobacillus oceanisediminis</name>
    <dbReference type="NCBI Taxonomy" id="665099"/>
    <lineage>
        <taxon>Bacteria</taxon>
        <taxon>Bacillati</taxon>
        <taxon>Bacillota</taxon>
        <taxon>Bacilli</taxon>
        <taxon>Bacillales</taxon>
        <taxon>Bacillaceae</taxon>
        <taxon>Cytobacillus</taxon>
    </lineage>
</organism>
<dbReference type="Proteomes" id="UP000180194">
    <property type="component" value="Unassembled WGS sequence"/>
</dbReference>
<dbReference type="InterPro" id="IPR003593">
    <property type="entry name" value="AAA+_ATPase"/>
</dbReference>
<evidence type="ECO:0000313" key="3">
    <source>
        <dbReference type="EMBL" id="OHX42885.1"/>
    </source>
</evidence>
<dbReference type="InterPro" id="IPR049945">
    <property type="entry name" value="AAA_22"/>
</dbReference>
<protein>
    <recommendedName>
        <fullName evidence="2">AAA+ ATPase domain-containing protein</fullName>
    </recommendedName>
</protein>
<sequence length="380" mass="44396">MDQLLFPCDLLDKPVEDRISYFKEYTVAHPHLNKAFKELLDNIMVCERNEILLVYGPTGVGKSTIFNKTLKYFYELLEEEKNEDRGLIPIIGEEVISPDDGKFDWKDFYIRALEKLKEPMIEFKKNIYVNSKGILPKDNSRSTYRRSLENALIHRKPKVFLIDEAQHMTRIAHAKKLKDQMETLKSLASKSNVPIVLIGTYDILKFRNLGGQLIRRGMDVHLPRYKAEVEEDRISFKNILWMFQKHMPLKEEFQLIDHWEYFFIHSAGCVGILKLWLNRTLEFNLLKDPAKKCLLLEDYKRFALSLDKVDKIADEIIEGEKILKQSKAKESSIYLKLGLNNLEEESIGHEHVSNRVGNRKPGERNPKRDQVGLGEFENAN</sequence>